<evidence type="ECO:0000313" key="3">
    <source>
        <dbReference type="Proteomes" id="UP000247409"/>
    </source>
</evidence>
<dbReference type="OrthoDB" id="10605580at2759"/>
<accession>A0A2V3IPL9</accession>
<reference evidence="2 3" key="1">
    <citation type="journal article" date="2018" name="Mol. Biol. Evol.">
        <title>Analysis of the draft genome of the red seaweed Gracilariopsis chorda provides insights into genome size evolution in Rhodophyta.</title>
        <authorList>
            <person name="Lee J."/>
            <person name="Yang E.C."/>
            <person name="Graf L."/>
            <person name="Yang J.H."/>
            <person name="Qiu H."/>
            <person name="Zel Zion U."/>
            <person name="Chan C.X."/>
            <person name="Stephens T.G."/>
            <person name="Weber A.P.M."/>
            <person name="Boo G.H."/>
            <person name="Boo S.M."/>
            <person name="Kim K.M."/>
            <person name="Shin Y."/>
            <person name="Jung M."/>
            <person name="Lee S.J."/>
            <person name="Yim H.S."/>
            <person name="Lee J.H."/>
            <person name="Bhattacharya D."/>
            <person name="Yoon H.S."/>
        </authorList>
    </citation>
    <scope>NUCLEOTIDE SEQUENCE [LARGE SCALE GENOMIC DNA]</scope>
    <source>
        <strain evidence="2 3">SKKU-2015</strain>
        <tissue evidence="2">Whole body</tissue>
    </source>
</reference>
<proteinExistence type="predicted"/>
<feature type="transmembrane region" description="Helical" evidence="1">
    <location>
        <begin position="74"/>
        <end position="93"/>
    </location>
</feature>
<protein>
    <submittedName>
        <fullName evidence="2">Uncharacterized protein</fullName>
    </submittedName>
</protein>
<evidence type="ECO:0000313" key="2">
    <source>
        <dbReference type="EMBL" id="PXF44035.1"/>
    </source>
</evidence>
<dbReference type="EMBL" id="NBIV01000103">
    <property type="protein sequence ID" value="PXF44035.1"/>
    <property type="molecule type" value="Genomic_DNA"/>
</dbReference>
<gene>
    <name evidence="2" type="ORF">BWQ96_06208</name>
</gene>
<name>A0A2V3IPL9_9FLOR</name>
<feature type="transmembrane region" description="Helical" evidence="1">
    <location>
        <begin position="403"/>
        <end position="425"/>
    </location>
</feature>
<keyword evidence="1" id="KW-1133">Transmembrane helix</keyword>
<evidence type="ECO:0000256" key="1">
    <source>
        <dbReference type="SAM" id="Phobius"/>
    </source>
</evidence>
<keyword evidence="3" id="KW-1185">Reference proteome</keyword>
<keyword evidence="1" id="KW-0812">Transmembrane</keyword>
<organism evidence="2 3">
    <name type="scientific">Gracilariopsis chorda</name>
    <dbReference type="NCBI Taxonomy" id="448386"/>
    <lineage>
        <taxon>Eukaryota</taxon>
        <taxon>Rhodophyta</taxon>
        <taxon>Florideophyceae</taxon>
        <taxon>Rhodymeniophycidae</taxon>
        <taxon>Gracilariales</taxon>
        <taxon>Gracilariaceae</taxon>
        <taxon>Gracilariopsis</taxon>
    </lineage>
</organism>
<feature type="transmembrane region" description="Helical" evidence="1">
    <location>
        <begin position="13"/>
        <end position="32"/>
    </location>
</feature>
<sequence>MCTIPIESKYVNAVVFLIVDLLCFMIIIGSSLQKVQARYTRRRLQRGYRVHLRESRFAHFLPGILKDGLRRTRLLILSYLLLVLVVFLLTLTINGETEVMQKTISRQYITALAAAPFDYNSARLHPSVFSHCVETSTTTSSVTYYPTAFNTIENQTIFDRMAFRNKQGEPVPIDSESKQCQSFQNVPSLLTIPRCGKDMHECSNVEESDMFLLQILSKKNDIEDPWQSVKRLTTRGSGEDSLVLFHANVKPIRPVLATTPYNRLICLQRPLRGSRFSGAAVWFTCVLGTWSQFADRFTFRVGVASVSFLRWEDSLRQKFIPDVTAFQIMTTEAVLPWSYTTGGEDAIVNALVPVSEDTVSARSFLDGLVARALIAQEVSATPYKGQLFEPIEQAVTKIQAVGAWGYAVFLFATVATLAFRGWFLVTRPGGQLDITSYSGMLQLLSYVSGNEDWGDHQRGVSFSLQDGNVAPTVFT</sequence>
<dbReference type="AlphaFoldDB" id="A0A2V3IPL9"/>
<keyword evidence="1" id="KW-0472">Membrane</keyword>
<dbReference type="Proteomes" id="UP000247409">
    <property type="component" value="Unassembled WGS sequence"/>
</dbReference>
<comment type="caution">
    <text evidence="2">The sequence shown here is derived from an EMBL/GenBank/DDBJ whole genome shotgun (WGS) entry which is preliminary data.</text>
</comment>